<evidence type="ECO:0000313" key="3">
    <source>
        <dbReference type="EMBL" id="TCS66162.1"/>
    </source>
</evidence>
<organism evidence="3 4">
    <name type="scientific">Faecalimonas umbilicata</name>
    <dbReference type="NCBI Taxonomy" id="1912855"/>
    <lineage>
        <taxon>Bacteria</taxon>
        <taxon>Bacillati</taxon>
        <taxon>Bacillota</taxon>
        <taxon>Clostridia</taxon>
        <taxon>Lachnospirales</taxon>
        <taxon>Lachnospiraceae</taxon>
        <taxon>Faecalimonas</taxon>
    </lineage>
</organism>
<keyword evidence="1" id="KW-1133">Transmembrane helix</keyword>
<dbReference type="RefSeq" id="WP_008975145.1">
    <property type="nucleotide sequence ID" value="NZ_AP031411.1"/>
</dbReference>
<dbReference type="EMBL" id="BHEO01000008">
    <property type="protein sequence ID" value="GBU06517.1"/>
    <property type="molecule type" value="Genomic_DNA"/>
</dbReference>
<accession>A0A4V2UPI9</accession>
<sequence length="147" mass="17235">MIITVVWYYILDAVICVATFFIVQKLYKKLPLINWEKTLRTITSKKIRKCIERGYLVLLIFFFLLCVGEIVIPSMKDLPLVVSGKYIEDTGTIFKVTNDTIYIRGNERKEIVIGERSTKGFQEGDFVLVHYYPNMERGFVYQIEECE</sequence>
<reference evidence="2 5" key="1">
    <citation type="journal article" date="2018" name="Int. J. Syst. Evol. Microbiol.">
        <title>Draft Genome Sequence of Faecalimonas umbilicata JCM 30896T, an Acetate-Producing Bacterium Isolated from Human Feces.</title>
        <authorList>
            <person name="Sakamoto M."/>
            <person name="Ikeyama N."/>
            <person name="Yuki M."/>
            <person name="Ohkuma M."/>
        </authorList>
    </citation>
    <scope>NUCLEOTIDE SEQUENCE [LARGE SCALE GENOMIC DNA]</scope>
    <source>
        <strain evidence="2 5">EGH7</strain>
    </source>
</reference>
<dbReference type="AlphaFoldDB" id="A0A4V2UPI9"/>
<protein>
    <submittedName>
        <fullName evidence="3">Uncharacterized protein</fullName>
    </submittedName>
</protein>
<dbReference type="EMBL" id="SLZV01000019">
    <property type="protein sequence ID" value="TCS66162.1"/>
    <property type="molecule type" value="Genomic_DNA"/>
</dbReference>
<keyword evidence="5" id="KW-1185">Reference proteome</keyword>
<evidence type="ECO:0000313" key="5">
    <source>
        <dbReference type="Proteomes" id="UP000702954"/>
    </source>
</evidence>
<reference evidence="3 4" key="2">
    <citation type="submission" date="2019-03" db="EMBL/GenBank/DDBJ databases">
        <title>Genomic Encyclopedia of Type Strains, Phase IV (KMG-IV): sequencing the most valuable type-strain genomes for metagenomic binning, comparative biology and taxonomic classification.</title>
        <authorList>
            <person name="Goeker M."/>
        </authorList>
    </citation>
    <scope>NUCLEOTIDE SEQUENCE [LARGE SCALE GENOMIC DNA]</scope>
    <source>
        <strain evidence="3 4">DSM 103426</strain>
    </source>
</reference>
<proteinExistence type="predicted"/>
<feature type="transmembrane region" description="Helical" evidence="1">
    <location>
        <begin position="55"/>
        <end position="75"/>
    </location>
</feature>
<dbReference type="GeneID" id="97507376"/>
<name>A0A4V2UPI9_9FIRM</name>
<evidence type="ECO:0000313" key="2">
    <source>
        <dbReference type="EMBL" id="GBU06517.1"/>
    </source>
</evidence>
<keyword evidence="1" id="KW-0472">Membrane</keyword>
<gene>
    <name evidence="3" type="ORF">EDD74_11960</name>
    <name evidence="2" type="ORF">FAEUMB_30580</name>
</gene>
<feature type="transmembrane region" description="Helical" evidence="1">
    <location>
        <begin position="6"/>
        <end position="23"/>
    </location>
</feature>
<dbReference type="Proteomes" id="UP000702954">
    <property type="component" value="Unassembled WGS sequence"/>
</dbReference>
<keyword evidence="1" id="KW-0812">Transmembrane</keyword>
<dbReference type="Proteomes" id="UP000294613">
    <property type="component" value="Unassembled WGS sequence"/>
</dbReference>
<evidence type="ECO:0000313" key="4">
    <source>
        <dbReference type="Proteomes" id="UP000294613"/>
    </source>
</evidence>
<evidence type="ECO:0000256" key="1">
    <source>
        <dbReference type="SAM" id="Phobius"/>
    </source>
</evidence>
<comment type="caution">
    <text evidence="3">The sequence shown here is derived from an EMBL/GenBank/DDBJ whole genome shotgun (WGS) entry which is preliminary data.</text>
</comment>